<keyword evidence="3" id="KW-0547">Nucleotide-binding</keyword>
<name>A0A343JB49_9CLOT</name>
<dbReference type="GO" id="GO:0098796">
    <property type="term" value="C:membrane protein complex"/>
    <property type="evidence" value="ECO:0007669"/>
    <property type="project" value="UniProtKB-ARBA"/>
</dbReference>
<dbReference type="FunFam" id="3.40.50.300:FF:000032">
    <property type="entry name" value="Export ABC transporter ATP-binding protein"/>
    <property type="match status" value="1"/>
</dbReference>
<dbReference type="InterPro" id="IPR003439">
    <property type="entry name" value="ABC_transporter-like_ATP-bd"/>
</dbReference>
<keyword evidence="4 6" id="KW-0067">ATP-binding</keyword>
<dbReference type="GO" id="GO:0005524">
    <property type="term" value="F:ATP binding"/>
    <property type="evidence" value="ECO:0007669"/>
    <property type="project" value="UniProtKB-KW"/>
</dbReference>
<dbReference type="KEGG" id="cia:BEN51_04480"/>
<dbReference type="InterPro" id="IPR003593">
    <property type="entry name" value="AAA+_ATPase"/>
</dbReference>
<evidence type="ECO:0000256" key="2">
    <source>
        <dbReference type="ARBA" id="ARBA00022448"/>
    </source>
</evidence>
<keyword evidence="2" id="KW-0813">Transport</keyword>
<dbReference type="PANTHER" id="PTHR42798">
    <property type="entry name" value="LIPOPROTEIN-RELEASING SYSTEM ATP-BINDING PROTEIN LOLD"/>
    <property type="match status" value="1"/>
</dbReference>
<evidence type="ECO:0000256" key="4">
    <source>
        <dbReference type="ARBA" id="ARBA00022840"/>
    </source>
</evidence>
<reference evidence="6 7" key="1">
    <citation type="submission" date="2016-08" db="EMBL/GenBank/DDBJ databases">
        <title>Complete Genome Sequence Of The Indigo Reducing Clostridium isatidis DSM15098.</title>
        <authorList>
            <person name="Little G.T."/>
            <person name="Minton N.P."/>
        </authorList>
    </citation>
    <scope>NUCLEOTIDE SEQUENCE [LARGE SCALE GENOMIC DNA]</scope>
    <source>
        <strain evidence="6 7">DSM 15098</strain>
    </source>
</reference>
<dbReference type="SUPFAM" id="SSF52540">
    <property type="entry name" value="P-loop containing nucleoside triphosphate hydrolases"/>
    <property type="match status" value="1"/>
</dbReference>
<dbReference type="InterPro" id="IPR017911">
    <property type="entry name" value="MacB-like_ATP-bd"/>
</dbReference>
<organism evidence="6 7">
    <name type="scientific">Clostridium isatidis</name>
    <dbReference type="NCBI Taxonomy" id="182773"/>
    <lineage>
        <taxon>Bacteria</taxon>
        <taxon>Bacillati</taxon>
        <taxon>Bacillota</taxon>
        <taxon>Clostridia</taxon>
        <taxon>Eubacteriales</taxon>
        <taxon>Clostridiaceae</taxon>
        <taxon>Clostridium</taxon>
    </lineage>
</organism>
<dbReference type="GO" id="GO:0022857">
    <property type="term" value="F:transmembrane transporter activity"/>
    <property type="evidence" value="ECO:0007669"/>
    <property type="project" value="UniProtKB-ARBA"/>
</dbReference>
<dbReference type="OrthoDB" id="9802264at2"/>
<dbReference type="Pfam" id="PF00005">
    <property type="entry name" value="ABC_tran"/>
    <property type="match status" value="1"/>
</dbReference>
<keyword evidence="7" id="KW-1185">Reference proteome</keyword>
<gene>
    <name evidence="6" type="ORF">BEN51_04480</name>
</gene>
<dbReference type="RefSeq" id="WP_119864891.1">
    <property type="nucleotide sequence ID" value="NZ_CP016786.1"/>
</dbReference>
<dbReference type="Proteomes" id="UP000264883">
    <property type="component" value="Chromosome"/>
</dbReference>
<dbReference type="CDD" id="cd03255">
    <property type="entry name" value="ABC_MJ0796_LolCDE_FtsE"/>
    <property type="match status" value="1"/>
</dbReference>
<dbReference type="EMBL" id="CP016786">
    <property type="protein sequence ID" value="ASW42757.1"/>
    <property type="molecule type" value="Genomic_DNA"/>
</dbReference>
<dbReference type="GO" id="GO:0016887">
    <property type="term" value="F:ATP hydrolysis activity"/>
    <property type="evidence" value="ECO:0007669"/>
    <property type="project" value="InterPro"/>
</dbReference>
<evidence type="ECO:0000313" key="7">
    <source>
        <dbReference type="Proteomes" id="UP000264883"/>
    </source>
</evidence>
<evidence type="ECO:0000256" key="1">
    <source>
        <dbReference type="ARBA" id="ARBA00005417"/>
    </source>
</evidence>
<dbReference type="AlphaFoldDB" id="A0A343JB49"/>
<dbReference type="SMART" id="SM00382">
    <property type="entry name" value="AAA"/>
    <property type="match status" value="1"/>
</dbReference>
<comment type="similarity">
    <text evidence="1">Belongs to the ABC transporter superfamily.</text>
</comment>
<accession>A0A343JB49</accession>
<dbReference type="PROSITE" id="PS50893">
    <property type="entry name" value="ABC_TRANSPORTER_2"/>
    <property type="match status" value="1"/>
</dbReference>
<dbReference type="Gene3D" id="3.40.50.300">
    <property type="entry name" value="P-loop containing nucleotide triphosphate hydrolases"/>
    <property type="match status" value="1"/>
</dbReference>
<protein>
    <submittedName>
        <fullName evidence="6">Macrolide ABC transporter ATP-binding protein</fullName>
    </submittedName>
</protein>
<proteinExistence type="inferred from homology"/>
<dbReference type="InterPro" id="IPR017871">
    <property type="entry name" value="ABC_transporter-like_CS"/>
</dbReference>
<dbReference type="PANTHER" id="PTHR42798:SF2">
    <property type="entry name" value="ABC TRANSPORTER ATP-BINDING PROTEIN MG467-RELATED"/>
    <property type="match status" value="1"/>
</dbReference>
<feature type="domain" description="ABC transporter" evidence="5">
    <location>
        <begin position="5"/>
        <end position="232"/>
    </location>
</feature>
<evidence type="ECO:0000313" key="6">
    <source>
        <dbReference type="EMBL" id="ASW42757.1"/>
    </source>
</evidence>
<dbReference type="PROSITE" id="PS00211">
    <property type="entry name" value="ABC_TRANSPORTER_1"/>
    <property type="match status" value="1"/>
</dbReference>
<dbReference type="InterPro" id="IPR027417">
    <property type="entry name" value="P-loop_NTPase"/>
</dbReference>
<evidence type="ECO:0000259" key="5">
    <source>
        <dbReference type="PROSITE" id="PS50893"/>
    </source>
</evidence>
<evidence type="ECO:0000256" key="3">
    <source>
        <dbReference type="ARBA" id="ARBA00022741"/>
    </source>
</evidence>
<sequence>MSSYIEFKNVTKKYKMGEVDIDALRGVSFSIDKGEFVVVAGASGAGKSTILNILGGMDSPTSGDIIVEGNNVAKYNEKQLITYRRYDIGFVFQFYNLVQNLTALENVELATQISKNPLDPAETLEAVGLTDRKFNFPAQLSGGEQQRVAIARALAKNPKLLLCDEPTGALDYNTGKAILKLLQDTCRQYNMTVVIITHNLAITPMGDKVIKVKNGMIESVTINENPLPVERIEW</sequence>